<dbReference type="PANTHER" id="PTHR32432:SF4">
    <property type="entry name" value="CELL DIVISION PROTEIN FTSA"/>
    <property type="match status" value="1"/>
</dbReference>
<dbReference type="GO" id="GO:0032153">
    <property type="term" value="C:cell division site"/>
    <property type="evidence" value="ECO:0007669"/>
    <property type="project" value="TreeGrafter"/>
</dbReference>
<feature type="domain" description="SHS2" evidence="6">
    <location>
        <begin position="4"/>
        <end position="192"/>
    </location>
</feature>
<evidence type="ECO:0000313" key="7">
    <source>
        <dbReference type="EMBL" id="PJE63082.1"/>
    </source>
</evidence>
<keyword evidence="3" id="KW-0472">Membrane</keyword>
<keyword evidence="5" id="KW-0175">Coiled coil</keyword>
<dbReference type="Proteomes" id="UP000229554">
    <property type="component" value="Unassembled WGS sequence"/>
</dbReference>
<evidence type="ECO:0000259" key="6">
    <source>
        <dbReference type="SMART" id="SM00842"/>
    </source>
</evidence>
<dbReference type="Pfam" id="PF02491">
    <property type="entry name" value="SHS2_FTSA"/>
    <property type="match status" value="1"/>
</dbReference>
<protein>
    <submittedName>
        <fullName evidence="7">Cell division protein FtsA</fullName>
    </submittedName>
</protein>
<dbReference type="SUPFAM" id="SSF53067">
    <property type="entry name" value="Actin-like ATPase domain"/>
    <property type="match status" value="2"/>
</dbReference>
<dbReference type="Gene3D" id="3.30.420.40">
    <property type="match status" value="1"/>
</dbReference>
<dbReference type="PANTHER" id="PTHR32432">
    <property type="entry name" value="CELL DIVISION PROTEIN FTSA-RELATED"/>
    <property type="match status" value="1"/>
</dbReference>
<dbReference type="GO" id="GO:0051301">
    <property type="term" value="P:cell division"/>
    <property type="evidence" value="ECO:0007669"/>
    <property type="project" value="UniProtKB-KW"/>
</dbReference>
<evidence type="ECO:0000256" key="1">
    <source>
        <dbReference type="ARBA" id="ARBA00022475"/>
    </source>
</evidence>
<feature type="coiled-coil region" evidence="5">
    <location>
        <begin position="253"/>
        <end position="282"/>
    </location>
</feature>
<evidence type="ECO:0000256" key="4">
    <source>
        <dbReference type="ARBA" id="ARBA00023306"/>
    </source>
</evidence>
<evidence type="ECO:0000256" key="3">
    <source>
        <dbReference type="ARBA" id="ARBA00023136"/>
    </source>
</evidence>
<dbReference type="AlphaFoldDB" id="A0A2M8KT27"/>
<keyword evidence="2 7" id="KW-0132">Cell division</keyword>
<comment type="caution">
    <text evidence="7">The sequence shown here is derived from an EMBL/GenBank/DDBJ whole genome shotgun (WGS) entry which is preliminary data.</text>
</comment>
<reference evidence="8" key="1">
    <citation type="submission" date="2017-09" db="EMBL/GenBank/DDBJ databases">
        <title>Depth-based differentiation of microbial function through sediment-hosted aquifers and enrichment of novel symbionts in the deep terrestrial subsurface.</title>
        <authorList>
            <person name="Probst A.J."/>
            <person name="Ladd B."/>
            <person name="Jarett J.K."/>
            <person name="Geller-Mcgrath D.E."/>
            <person name="Sieber C.M.K."/>
            <person name="Emerson J.B."/>
            <person name="Anantharaman K."/>
            <person name="Thomas B.C."/>
            <person name="Malmstrom R."/>
            <person name="Stieglmeier M."/>
            <person name="Klingl A."/>
            <person name="Woyke T."/>
            <person name="Ryan C.M."/>
            <person name="Banfield J.F."/>
        </authorList>
    </citation>
    <scope>NUCLEOTIDE SEQUENCE [LARGE SCALE GENOMIC DNA]</scope>
</reference>
<keyword evidence="4" id="KW-0131">Cell cycle</keyword>
<dbReference type="InterPro" id="IPR050696">
    <property type="entry name" value="FtsA/MreB"/>
</dbReference>
<dbReference type="HAMAP" id="MF_02033">
    <property type="entry name" value="FtsA"/>
    <property type="match status" value="1"/>
</dbReference>
<evidence type="ECO:0000256" key="5">
    <source>
        <dbReference type="SAM" id="Coils"/>
    </source>
</evidence>
<dbReference type="Gene3D" id="3.30.1490.110">
    <property type="match status" value="1"/>
</dbReference>
<proteinExistence type="inferred from homology"/>
<dbReference type="InterPro" id="IPR020823">
    <property type="entry name" value="Cell_div_FtsA"/>
</dbReference>
<feature type="non-terminal residue" evidence="7">
    <location>
        <position position="369"/>
    </location>
</feature>
<dbReference type="InterPro" id="IPR003494">
    <property type="entry name" value="SHS2_FtsA"/>
</dbReference>
<dbReference type="InterPro" id="IPR043129">
    <property type="entry name" value="ATPase_NBD"/>
</dbReference>
<keyword evidence="1" id="KW-1003">Cell membrane</keyword>
<dbReference type="PIRSF" id="PIRSF003101">
    <property type="entry name" value="FtsA"/>
    <property type="match status" value="1"/>
</dbReference>
<accession>A0A2M8KT27</accession>
<evidence type="ECO:0000256" key="2">
    <source>
        <dbReference type="ARBA" id="ARBA00022618"/>
    </source>
</evidence>
<dbReference type="CDD" id="cd24048">
    <property type="entry name" value="ASKHA_NBD_FtsA"/>
    <property type="match status" value="1"/>
</dbReference>
<gene>
    <name evidence="7" type="primary">ftsA</name>
    <name evidence="7" type="ORF">COU88_01475</name>
</gene>
<dbReference type="Pfam" id="PF14450">
    <property type="entry name" value="FtsA"/>
    <property type="match status" value="1"/>
</dbReference>
<dbReference type="NCBIfam" id="TIGR01174">
    <property type="entry name" value="ftsA"/>
    <property type="match status" value="1"/>
</dbReference>
<evidence type="ECO:0000313" key="8">
    <source>
        <dbReference type="Proteomes" id="UP000229554"/>
    </source>
</evidence>
<organism evidence="7 8">
    <name type="scientific">Candidatus Roizmanbacteria bacterium CG10_big_fil_rev_8_21_14_0_10_39_6</name>
    <dbReference type="NCBI Taxonomy" id="1974853"/>
    <lineage>
        <taxon>Bacteria</taxon>
        <taxon>Candidatus Roizmaniibacteriota</taxon>
    </lineage>
</organism>
<dbReference type="EMBL" id="PFED01000059">
    <property type="protein sequence ID" value="PJE63082.1"/>
    <property type="molecule type" value="Genomic_DNA"/>
</dbReference>
<dbReference type="GO" id="GO:0009898">
    <property type="term" value="C:cytoplasmic side of plasma membrane"/>
    <property type="evidence" value="ECO:0007669"/>
    <property type="project" value="TreeGrafter"/>
</dbReference>
<sequence>MDTITVIDIGSEKVAVAIATVEEGADPHVIGFSAEKSKGIKKSHIIDINEATKTLEKAINNTERMAGNRINRATIIIGGPNIMSLNSHGVVAVNYQTNDIQQEDIERVIDSAKAVSLAANREIIHVLPQEFTVDGQGEIKNPVGMNGVRLEVETHIITASAIALNNVRKVCGLLGVDIEGFIFSGIASAQANLTETEKELGCAMLDIGAGTTDICIYSDSSVIHTAVVPVGSRNVTNDISAGLRISIESSEKLKRFLFDYEKKQQEKEDDEEEINIASLRLNERITTVQKKELIQGIIYPRIDELIELVEKELKHSDILAKIPSGIIVSGGGAGTPYLIERLRQSFSLPVRIGVPHMLGGIADELHTPD</sequence>
<dbReference type="SMART" id="SM00842">
    <property type="entry name" value="FtsA"/>
    <property type="match status" value="1"/>
</dbReference>
<name>A0A2M8KT27_9BACT</name>